<proteinExistence type="predicted"/>
<evidence type="ECO:0000313" key="2">
    <source>
        <dbReference type="EMBL" id="AKC71216.1"/>
    </source>
</evidence>
<evidence type="ECO:0000313" key="3">
    <source>
        <dbReference type="Proteomes" id="UP000035050"/>
    </source>
</evidence>
<evidence type="ECO:0000256" key="1">
    <source>
        <dbReference type="SAM" id="Phobius"/>
    </source>
</evidence>
<accession>A0A0E3YEZ0</accession>
<feature type="transmembrane region" description="Helical" evidence="1">
    <location>
        <begin position="36"/>
        <end position="52"/>
    </location>
</feature>
<dbReference type="RefSeq" id="WP_046292368.1">
    <property type="nucleotide sequence ID" value="NZ_CP011253.3"/>
</dbReference>
<dbReference type="HOGENOM" id="CLU_1585100_0_0_4"/>
<dbReference type="OrthoDB" id="9182243at2"/>
<protein>
    <recommendedName>
        <fullName evidence="4">SMODS and SLOG-associating 2TM effector domain-containing protein</fullName>
    </recommendedName>
</protein>
<dbReference type="EMBL" id="CP011253">
    <property type="protein sequence ID" value="AKC71216.1"/>
    <property type="molecule type" value="Genomic_DNA"/>
</dbReference>
<organism evidence="2 3">
    <name type="scientific">Pandoraea oxalativorans</name>
    <dbReference type="NCBI Taxonomy" id="573737"/>
    <lineage>
        <taxon>Bacteria</taxon>
        <taxon>Pseudomonadati</taxon>
        <taxon>Pseudomonadota</taxon>
        <taxon>Betaproteobacteria</taxon>
        <taxon>Burkholderiales</taxon>
        <taxon>Burkholderiaceae</taxon>
        <taxon>Pandoraea</taxon>
    </lineage>
</organism>
<feature type="transmembrane region" description="Helical" evidence="1">
    <location>
        <begin position="58"/>
        <end position="76"/>
    </location>
</feature>
<dbReference type="KEGG" id="pox:MB84_19690"/>
<dbReference type="PATRIC" id="fig|573737.6.peg.4916"/>
<keyword evidence="1" id="KW-0472">Membrane</keyword>
<keyword evidence="1" id="KW-1133">Transmembrane helix</keyword>
<sequence length="167" mass="18963">MSQQRFWRALYELIVHGYFLDAYCQESIVKERRTNVVLAVASSASLGIWAIFKQFPLIWSGIIVATQIVSATSKFLPFSARVKSASACAHEYKSIQNWAERKWCEIADGLLTDVEISKARADLQERVSKALKAHFPHGGLPDNPQLLQKGEERAFQYLNHHYGHADE</sequence>
<reference evidence="2" key="1">
    <citation type="submission" date="2016-06" db="EMBL/GenBank/DDBJ databases">
        <title>Pandoraea oxalativorans DSM 23570 Genome Sequencing.</title>
        <authorList>
            <person name="Ee R."/>
            <person name="Lim Y.-L."/>
            <person name="Yong D."/>
            <person name="Yin W.-F."/>
            <person name="Chan K.-G."/>
        </authorList>
    </citation>
    <scope>NUCLEOTIDE SEQUENCE</scope>
    <source>
        <strain evidence="2">DSM 23570</strain>
    </source>
</reference>
<dbReference type="Proteomes" id="UP000035050">
    <property type="component" value="Chromosome"/>
</dbReference>
<evidence type="ECO:0008006" key="4">
    <source>
        <dbReference type="Google" id="ProtNLM"/>
    </source>
</evidence>
<name>A0A0E3YEZ0_9BURK</name>
<keyword evidence="3" id="KW-1185">Reference proteome</keyword>
<keyword evidence="1" id="KW-0812">Transmembrane</keyword>
<dbReference type="AlphaFoldDB" id="A0A0E3YEZ0"/>
<gene>
    <name evidence="2" type="ORF">MB84_19690</name>
</gene>